<comment type="caution">
    <text evidence="2">The sequence shown here is derived from an EMBL/GenBank/DDBJ whole genome shotgun (WGS) entry which is preliminary data.</text>
</comment>
<keyword evidence="3" id="KW-1185">Reference proteome</keyword>
<dbReference type="Gene3D" id="3.90.70.10">
    <property type="entry name" value="Cysteine proteinases"/>
    <property type="match status" value="1"/>
</dbReference>
<dbReference type="RefSeq" id="WP_344378169.1">
    <property type="nucleotide sequence ID" value="NZ_BAAASQ010000021.1"/>
</dbReference>
<sequence length="216" mass="23731">MSDHHPRAVHPVPYHAQWASPELVEGIVAGDLDAAQDPLWRKYGARTPEEYAWWSWRLCGVACLRMALEYWQGSAPTPMELAEECLAAGAYVRRGDGLDGLIYAPFAAYAHERWGLKAAARPHLPMAEIPRLSASGHLLMLSVHPSIRELAPAPERRGGHLVLAVGATEDALVFHNPSGFHSRRSQEFVPVQWADLERFYAGRGVVMGPGTGRPGA</sequence>
<feature type="domain" description="Peptidase C39-like" evidence="1">
    <location>
        <begin position="12"/>
        <end position="177"/>
    </location>
</feature>
<evidence type="ECO:0000313" key="2">
    <source>
        <dbReference type="EMBL" id="MFC4959120.1"/>
    </source>
</evidence>
<dbReference type="EMBL" id="JBHSIZ010000029">
    <property type="protein sequence ID" value="MFC4959120.1"/>
    <property type="molecule type" value="Genomic_DNA"/>
</dbReference>
<proteinExistence type="predicted"/>
<dbReference type="Pfam" id="PF13529">
    <property type="entry name" value="Peptidase_C39_2"/>
    <property type="match status" value="1"/>
</dbReference>
<accession>A0ABV9URM0</accession>
<name>A0ABV9URM0_9ACTN</name>
<evidence type="ECO:0000259" key="1">
    <source>
        <dbReference type="Pfam" id="PF13529"/>
    </source>
</evidence>
<reference evidence="3" key="1">
    <citation type="journal article" date="2019" name="Int. J. Syst. Evol. Microbiol.">
        <title>The Global Catalogue of Microorganisms (GCM) 10K type strain sequencing project: providing services to taxonomists for standard genome sequencing and annotation.</title>
        <authorList>
            <consortium name="The Broad Institute Genomics Platform"/>
            <consortium name="The Broad Institute Genome Sequencing Center for Infectious Disease"/>
            <person name="Wu L."/>
            <person name="Ma J."/>
        </authorList>
    </citation>
    <scope>NUCLEOTIDE SEQUENCE [LARGE SCALE GENOMIC DNA]</scope>
    <source>
        <strain evidence="3">CCM 7224</strain>
    </source>
</reference>
<evidence type="ECO:0000313" key="3">
    <source>
        <dbReference type="Proteomes" id="UP001595834"/>
    </source>
</evidence>
<protein>
    <submittedName>
        <fullName evidence="2">C39 family peptidase</fullName>
    </submittedName>
</protein>
<gene>
    <name evidence="2" type="ORF">ACFPFX_22785</name>
</gene>
<dbReference type="Proteomes" id="UP001595834">
    <property type="component" value="Unassembled WGS sequence"/>
</dbReference>
<organism evidence="2 3">
    <name type="scientific">Streptomyces mauvecolor</name>
    <dbReference type="NCBI Taxonomy" id="58345"/>
    <lineage>
        <taxon>Bacteria</taxon>
        <taxon>Bacillati</taxon>
        <taxon>Actinomycetota</taxon>
        <taxon>Actinomycetes</taxon>
        <taxon>Kitasatosporales</taxon>
        <taxon>Streptomycetaceae</taxon>
        <taxon>Streptomyces</taxon>
    </lineage>
</organism>
<dbReference type="InterPro" id="IPR039564">
    <property type="entry name" value="Peptidase_C39-like"/>
</dbReference>